<accession>A0A7X4KEM8</accession>
<dbReference type="RefSeq" id="WP_161016939.1">
    <property type="nucleotide sequence ID" value="NZ_WWCK01000010.1"/>
</dbReference>
<dbReference type="Proteomes" id="UP000450012">
    <property type="component" value="Unassembled WGS sequence"/>
</dbReference>
<evidence type="ECO:0000313" key="3">
    <source>
        <dbReference type="Proteomes" id="UP000450012"/>
    </source>
</evidence>
<organism evidence="2 3">
    <name type="scientific">Duganella rivi</name>
    <dbReference type="NCBI Taxonomy" id="2666083"/>
    <lineage>
        <taxon>Bacteria</taxon>
        <taxon>Pseudomonadati</taxon>
        <taxon>Pseudomonadota</taxon>
        <taxon>Betaproteobacteria</taxon>
        <taxon>Burkholderiales</taxon>
        <taxon>Oxalobacteraceae</taxon>
        <taxon>Telluria group</taxon>
        <taxon>Duganella</taxon>
    </lineage>
</organism>
<keyword evidence="3" id="KW-1185">Reference proteome</keyword>
<gene>
    <name evidence="2" type="ORF">GTP45_27035</name>
</gene>
<proteinExistence type="predicted"/>
<reference evidence="2 3" key="1">
    <citation type="submission" date="2019-12" db="EMBL/GenBank/DDBJ databases">
        <title>Novel species isolated from a subtropical stream in China.</title>
        <authorList>
            <person name="Lu H."/>
        </authorList>
    </citation>
    <scope>NUCLEOTIDE SEQUENCE [LARGE SCALE GENOMIC DNA]</scope>
    <source>
        <strain evidence="2 3">FT55W</strain>
    </source>
</reference>
<feature type="chain" id="PRO_5030578892" evidence="1">
    <location>
        <begin position="20"/>
        <end position="263"/>
    </location>
</feature>
<evidence type="ECO:0000313" key="2">
    <source>
        <dbReference type="EMBL" id="MYM70435.1"/>
    </source>
</evidence>
<feature type="signal peptide" evidence="1">
    <location>
        <begin position="1"/>
        <end position="19"/>
    </location>
</feature>
<dbReference type="AlphaFoldDB" id="A0A7X4KEM8"/>
<protein>
    <submittedName>
        <fullName evidence="2">Uncharacterized protein</fullName>
    </submittedName>
</protein>
<sequence length="263" mass="28823">MKRTILCLSFLINLSTVFAHECPSKPCGNTATGEDPQRLRAREGAAGTDAIRAGADDQQRWSSIRLNSDSTKPERLKLVVVKSAGFEMRLDPQLGQLTFGTPVVRHTFAIASPRGDRTSVCPEYSLQIVEASAAHALARMVCLQAEYAPARYHMGVDYYLYDVDTGVMRNIWRAAVSDKNGRMPDANPKPSLQVIPNGYQLDWSGAPQGRGKDSTTTLHNRFTRTSAKNGQQTLLCTNLSVPKGQGVEDEMCEGGILPRVVNK</sequence>
<keyword evidence="1" id="KW-0732">Signal</keyword>
<dbReference type="EMBL" id="WWCK01000010">
    <property type="protein sequence ID" value="MYM70435.1"/>
    <property type="molecule type" value="Genomic_DNA"/>
</dbReference>
<comment type="caution">
    <text evidence="2">The sequence shown here is derived from an EMBL/GenBank/DDBJ whole genome shotgun (WGS) entry which is preliminary data.</text>
</comment>
<evidence type="ECO:0000256" key="1">
    <source>
        <dbReference type="SAM" id="SignalP"/>
    </source>
</evidence>
<name>A0A7X4KEM8_9BURK</name>